<accession>A0A6J5Z948</accession>
<name>A0A6J5Z948_9ZZZZ</name>
<evidence type="ECO:0000313" key="6">
    <source>
        <dbReference type="EMBL" id="CAB4339084.1"/>
    </source>
</evidence>
<evidence type="ECO:0000256" key="1">
    <source>
        <dbReference type="ARBA" id="ARBA00022801"/>
    </source>
</evidence>
<dbReference type="GO" id="GO:0016891">
    <property type="term" value="F:RNA endonuclease activity producing 5'-phosphomonoesters, hydrolytic mechanism"/>
    <property type="evidence" value="ECO:0007669"/>
    <property type="project" value="TreeGrafter"/>
</dbReference>
<dbReference type="InterPro" id="IPR051406">
    <property type="entry name" value="PLD_domain"/>
</dbReference>
<dbReference type="InterPro" id="IPR001736">
    <property type="entry name" value="PLipase_D/transphosphatidylase"/>
</dbReference>
<keyword evidence="1" id="KW-0378">Hydrolase</keyword>
<dbReference type="Gene3D" id="3.30.870.10">
    <property type="entry name" value="Endonuclease Chain A"/>
    <property type="match status" value="2"/>
</dbReference>
<dbReference type="EMBL" id="CAESAN010000023">
    <property type="protein sequence ID" value="CAB4339084.1"/>
    <property type="molecule type" value="Genomic_DNA"/>
</dbReference>
<dbReference type="GO" id="GO:0016042">
    <property type="term" value="P:lipid catabolic process"/>
    <property type="evidence" value="ECO:0007669"/>
    <property type="project" value="UniProtKB-KW"/>
</dbReference>
<evidence type="ECO:0000256" key="2">
    <source>
        <dbReference type="ARBA" id="ARBA00022963"/>
    </source>
</evidence>
<dbReference type="Gene3D" id="2.160.20.80">
    <property type="entry name" value="E3 ubiquitin-protein ligase SopA"/>
    <property type="match status" value="1"/>
</dbReference>
<dbReference type="SUPFAM" id="SSF141571">
    <property type="entry name" value="Pentapeptide repeat-like"/>
    <property type="match status" value="1"/>
</dbReference>
<evidence type="ECO:0000256" key="4">
    <source>
        <dbReference type="SAM" id="MobiDB-lite"/>
    </source>
</evidence>
<dbReference type="PROSITE" id="PS50035">
    <property type="entry name" value="PLD"/>
    <property type="match status" value="1"/>
</dbReference>
<evidence type="ECO:0000259" key="5">
    <source>
        <dbReference type="PROSITE" id="PS50035"/>
    </source>
</evidence>
<sequence length="741" mass="77958">MTRSPLVLIAALAAVCVLPATGSAATVGLSSGPSAVAAASTASSSRTVSVRVRWNSELLSRAGTRDRGTVSLTALEPKGRPLTIRRSVRTKIRKSTELVVLRLTASQASRMRRAYRVVLTVTQQYDSSTDSDSAYEVNRVFVDHFRGRINRYAGRSCKQLLTSGVDASRCDLRGADLYGADLSGVNLAYADLSGARLSRAKLASAVLTGTRLDGAKLGGATMPAADQAALTMPADGQKVVDAIDAAQQSVDIVIYDFGGPNIVGEPSKPGALMRAVARGVNVRVMFNASTQDTNCLGLDPTHQAVCAWNGKLDGLYATQASLKYAAANAPEGVTPGKYRIQLSSQNFQITHQKSVLIDTSNSNGEALTAGNLLPSSKIIVSTGNLGSYGWGQRSGYSSTLKQKVVVNQNYRTNPQDSCVAVTSAACALEWAARDFAIVVTDPALVERIASVFASDQRCDGIDVNNSLLTSTLADTWANGTLLADNSGDYPVPGAPSFYGAGQNTLLQTSPQGNARERMLNLINSAQKGQDLVVYNEEMVDPDVAGTRDPTTGKISGGALVAAAKRGADVRVVMAASMYNGKIDTSKYSKNPLAQWDNLVSNGVQVRVLPNTAGELYIHGKAIIVNNTDGFMGSENFGFESINYNRELGLMISNRADLSGAPEPSIGSIAGIQQITTAFEADWADPQSIAYTVQGATAAAPSPAGAFPEYPMACLAPQGGDLYQPNLPTRTPLPPASEQPAS</sequence>
<protein>
    <submittedName>
        <fullName evidence="6">Unannotated protein</fullName>
    </submittedName>
</protein>
<feature type="region of interest" description="Disordered" evidence="4">
    <location>
        <begin position="720"/>
        <end position="741"/>
    </location>
</feature>
<dbReference type="SUPFAM" id="SSF56024">
    <property type="entry name" value="Phospholipase D/nuclease"/>
    <property type="match status" value="2"/>
</dbReference>
<proteinExistence type="predicted"/>
<organism evidence="6">
    <name type="scientific">freshwater metagenome</name>
    <dbReference type="NCBI Taxonomy" id="449393"/>
    <lineage>
        <taxon>unclassified sequences</taxon>
        <taxon>metagenomes</taxon>
        <taxon>ecological metagenomes</taxon>
    </lineage>
</organism>
<feature type="domain" description="PLD phosphodiesterase" evidence="5">
    <location>
        <begin position="613"/>
        <end position="640"/>
    </location>
</feature>
<dbReference type="PANTHER" id="PTHR43856">
    <property type="entry name" value="CARDIOLIPIN HYDROLASE"/>
    <property type="match status" value="1"/>
</dbReference>
<dbReference type="InterPro" id="IPR025202">
    <property type="entry name" value="PLD-like_dom"/>
</dbReference>
<feature type="compositionally biased region" description="Pro residues" evidence="4">
    <location>
        <begin position="730"/>
        <end position="741"/>
    </location>
</feature>
<keyword evidence="3" id="KW-0443">Lipid metabolism</keyword>
<dbReference type="PANTHER" id="PTHR43856:SF1">
    <property type="entry name" value="MITOCHONDRIAL CARDIOLIPIN HYDROLASE"/>
    <property type="match status" value="1"/>
</dbReference>
<evidence type="ECO:0000256" key="3">
    <source>
        <dbReference type="ARBA" id="ARBA00023098"/>
    </source>
</evidence>
<dbReference type="Pfam" id="PF00805">
    <property type="entry name" value="Pentapeptide"/>
    <property type="match status" value="1"/>
</dbReference>
<gene>
    <name evidence="6" type="ORF">UFOPK3547_00415</name>
</gene>
<keyword evidence="2" id="KW-0442">Lipid degradation</keyword>
<dbReference type="InterPro" id="IPR001646">
    <property type="entry name" value="5peptide_repeat"/>
</dbReference>
<dbReference type="AlphaFoldDB" id="A0A6J5Z948"/>
<dbReference type="Pfam" id="PF13091">
    <property type="entry name" value="PLDc_2"/>
    <property type="match status" value="2"/>
</dbReference>
<reference evidence="6" key="1">
    <citation type="submission" date="2020-05" db="EMBL/GenBank/DDBJ databases">
        <authorList>
            <person name="Chiriac C."/>
            <person name="Salcher M."/>
            <person name="Ghai R."/>
            <person name="Kavagutti S V."/>
        </authorList>
    </citation>
    <scope>NUCLEOTIDE SEQUENCE</scope>
</reference>